<dbReference type="Gene3D" id="1.20.1270.60">
    <property type="entry name" value="Arfaptin homology (AH) domain/BAR domain"/>
    <property type="match status" value="1"/>
</dbReference>
<dbReference type="PROSITE" id="PS50002">
    <property type="entry name" value="SH3"/>
    <property type="match status" value="1"/>
</dbReference>
<evidence type="ECO:0000259" key="12">
    <source>
        <dbReference type="PROSITE" id="PS50002"/>
    </source>
</evidence>
<dbReference type="InterPro" id="IPR050384">
    <property type="entry name" value="Endophilin_SH3RF"/>
</dbReference>
<dbReference type="InterPro" id="IPR001452">
    <property type="entry name" value="SH3_domain"/>
</dbReference>
<protein>
    <recommendedName>
        <fullName evidence="4">Endophilin-A</fullName>
    </recommendedName>
    <alternativeName>
        <fullName evidence="9">SH3 domain-containing GRB2-like protein</fullName>
    </alternativeName>
</protein>
<evidence type="ECO:0000256" key="9">
    <source>
        <dbReference type="ARBA" id="ARBA00030140"/>
    </source>
</evidence>
<dbReference type="SMART" id="SM00326">
    <property type="entry name" value="SH3"/>
    <property type="match status" value="1"/>
</dbReference>
<dbReference type="SUPFAM" id="SSF103657">
    <property type="entry name" value="BAR/IMD domain-like"/>
    <property type="match status" value="1"/>
</dbReference>
<feature type="region of interest" description="Disordered" evidence="11">
    <location>
        <begin position="1"/>
        <end position="26"/>
    </location>
</feature>
<organism evidence="14 15">
    <name type="scientific">Rhipicephalus microplus</name>
    <name type="common">Cattle tick</name>
    <name type="synonym">Boophilus microplus</name>
    <dbReference type="NCBI Taxonomy" id="6941"/>
    <lineage>
        <taxon>Eukaryota</taxon>
        <taxon>Metazoa</taxon>
        <taxon>Ecdysozoa</taxon>
        <taxon>Arthropoda</taxon>
        <taxon>Chelicerata</taxon>
        <taxon>Arachnida</taxon>
        <taxon>Acari</taxon>
        <taxon>Parasitiformes</taxon>
        <taxon>Ixodida</taxon>
        <taxon>Ixodoidea</taxon>
        <taxon>Ixodidae</taxon>
        <taxon>Rhipicephalinae</taxon>
        <taxon>Rhipicephalus</taxon>
        <taxon>Boophilus</taxon>
    </lineage>
</organism>
<comment type="subcellular location">
    <subcellularLocation>
        <location evidence="2">Membrane</location>
        <topology evidence="2">Peripheral membrane protein</topology>
    </subcellularLocation>
</comment>
<dbReference type="GO" id="GO:0098978">
    <property type="term" value="C:glutamatergic synapse"/>
    <property type="evidence" value="ECO:0007669"/>
    <property type="project" value="TreeGrafter"/>
</dbReference>
<comment type="function">
    <text evidence="1">Required presynaptically at the neuromuscular junction. Implicated in synaptic vesicle endocytosis.</text>
</comment>
<accession>A0A9J6EWC8</accession>
<dbReference type="VEuPathDB" id="VectorBase:LOC119159773"/>
<evidence type="ECO:0000313" key="14">
    <source>
        <dbReference type="EMBL" id="KAH8038577.1"/>
    </source>
</evidence>
<evidence type="ECO:0000313" key="15">
    <source>
        <dbReference type="Proteomes" id="UP000821866"/>
    </source>
</evidence>
<dbReference type="PANTHER" id="PTHR14167">
    <property type="entry name" value="SH3 DOMAIN-CONTAINING"/>
    <property type="match status" value="1"/>
</dbReference>
<evidence type="ECO:0000256" key="2">
    <source>
        <dbReference type="ARBA" id="ARBA00004170"/>
    </source>
</evidence>
<dbReference type="SUPFAM" id="SSF50044">
    <property type="entry name" value="SH3-domain"/>
    <property type="match status" value="1"/>
</dbReference>
<dbReference type="AlphaFoldDB" id="A0A9J6EWC8"/>
<dbReference type="GO" id="GO:0005737">
    <property type="term" value="C:cytoplasm"/>
    <property type="evidence" value="ECO:0007669"/>
    <property type="project" value="InterPro"/>
</dbReference>
<dbReference type="InterPro" id="IPR036028">
    <property type="entry name" value="SH3-like_dom_sf"/>
</dbReference>
<comment type="caution">
    <text evidence="14">The sequence shown here is derived from an EMBL/GenBank/DDBJ whole genome shotgun (WGS) entry which is preliminary data.</text>
</comment>
<evidence type="ECO:0000256" key="1">
    <source>
        <dbReference type="ARBA" id="ARBA00003037"/>
    </source>
</evidence>
<dbReference type="InterPro" id="IPR004148">
    <property type="entry name" value="BAR_dom"/>
</dbReference>
<evidence type="ECO:0000256" key="4">
    <source>
        <dbReference type="ARBA" id="ARBA00018286"/>
    </source>
</evidence>
<sequence length="239" mass="26774">MVSTKLRGPGKTHAYPQPEGTLGESMVKYGTDLGEESPFGQSLIEAGESLKQLADIKYALEDNVKQNFLEPLTQLQNKDLKDVLHHRKKLQGRRLDYDCKKRKQMKEKRKQQSVSVKPYEPKKLSDLNLTTIHDDVSPMVESGGGYFNGEPQHNSLFFTSAPTASPLPSPVRSPARAPRAASCRALYDFEPENEGELGFHEGDLISLVRRVDDNWYEGSLDGRTGMFPVNYVEVVVPLP</sequence>
<evidence type="ECO:0000256" key="5">
    <source>
        <dbReference type="ARBA" id="ARBA00022443"/>
    </source>
</evidence>
<reference evidence="14" key="1">
    <citation type="journal article" date="2020" name="Cell">
        <title>Large-Scale Comparative Analyses of Tick Genomes Elucidate Their Genetic Diversity and Vector Capacities.</title>
        <authorList>
            <consortium name="Tick Genome and Microbiome Consortium (TIGMIC)"/>
            <person name="Jia N."/>
            <person name="Wang J."/>
            <person name="Shi W."/>
            <person name="Du L."/>
            <person name="Sun Y."/>
            <person name="Zhan W."/>
            <person name="Jiang J.F."/>
            <person name="Wang Q."/>
            <person name="Zhang B."/>
            <person name="Ji P."/>
            <person name="Bell-Sakyi L."/>
            <person name="Cui X.M."/>
            <person name="Yuan T.T."/>
            <person name="Jiang B.G."/>
            <person name="Yang W.F."/>
            <person name="Lam T.T."/>
            <person name="Chang Q.C."/>
            <person name="Ding S.J."/>
            <person name="Wang X.J."/>
            <person name="Zhu J.G."/>
            <person name="Ruan X.D."/>
            <person name="Zhao L."/>
            <person name="Wei J.T."/>
            <person name="Ye R.Z."/>
            <person name="Que T.C."/>
            <person name="Du C.H."/>
            <person name="Zhou Y.H."/>
            <person name="Cheng J.X."/>
            <person name="Dai P.F."/>
            <person name="Guo W.B."/>
            <person name="Han X.H."/>
            <person name="Huang E.J."/>
            <person name="Li L.F."/>
            <person name="Wei W."/>
            <person name="Gao Y.C."/>
            <person name="Liu J.Z."/>
            <person name="Shao H.Z."/>
            <person name="Wang X."/>
            <person name="Wang C.C."/>
            <person name="Yang T.C."/>
            <person name="Huo Q.B."/>
            <person name="Li W."/>
            <person name="Chen H.Y."/>
            <person name="Chen S.E."/>
            <person name="Zhou L.G."/>
            <person name="Ni X.B."/>
            <person name="Tian J.H."/>
            <person name="Sheng Y."/>
            <person name="Liu T."/>
            <person name="Pan Y.S."/>
            <person name="Xia L.Y."/>
            <person name="Li J."/>
            <person name="Zhao F."/>
            <person name="Cao W.C."/>
        </authorList>
    </citation>
    <scope>NUCLEOTIDE SEQUENCE</scope>
    <source>
        <strain evidence="14">Rmic-2018</strain>
    </source>
</reference>
<dbReference type="GO" id="GO:0016020">
    <property type="term" value="C:membrane"/>
    <property type="evidence" value="ECO:0007669"/>
    <property type="project" value="UniProtKB-SubCell"/>
</dbReference>
<keyword evidence="5 10" id="KW-0728">SH3 domain</keyword>
<dbReference type="GO" id="GO:0098793">
    <property type="term" value="C:presynapse"/>
    <property type="evidence" value="ECO:0007669"/>
    <property type="project" value="TreeGrafter"/>
</dbReference>
<dbReference type="Pfam" id="PF03114">
    <property type="entry name" value="BAR"/>
    <property type="match status" value="1"/>
</dbReference>
<keyword evidence="8" id="KW-0472">Membrane</keyword>
<dbReference type="InterPro" id="IPR027267">
    <property type="entry name" value="AH/BAR_dom_sf"/>
</dbReference>
<dbReference type="EMBL" id="JABSTU010000001">
    <property type="protein sequence ID" value="KAH8038577.1"/>
    <property type="molecule type" value="Genomic_DNA"/>
</dbReference>
<evidence type="ECO:0000256" key="11">
    <source>
        <dbReference type="SAM" id="MobiDB-lite"/>
    </source>
</evidence>
<dbReference type="PANTHER" id="PTHR14167:SF81">
    <property type="entry name" value="ENDOPHILIN-A"/>
    <property type="match status" value="1"/>
</dbReference>
<dbReference type="Gene3D" id="2.30.30.40">
    <property type="entry name" value="SH3 Domains"/>
    <property type="match status" value="1"/>
</dbReference>
<dbReference type="PROSITE" id="PS51021">
    <property type="entry name" value="BAR"/>
    <property type="match status" value="1"/>
</dbReference>
<dbReference type="PRINTS" id="PR00452">
    <property type="entry name" value="SH3DOMAIN"/>
</dbReference>
<dbReference type="Pfam" id="PF14604">
    <property type="entry name" value="SH3_9"/>
    <property type="match status" value="1"/>
</dbReference>
<keyword evidence="7" id="KW-0175">Coiled coil</keyword>
<reference evidence="14" key="2">
    <citation type="submission" date="2021-09" db="EMBL/GenBank/DDBJ databases">
        <authorList>
            <person name="Jia N."/>
            <person name="Wang J."/>
            <person name="Shi W."/>
            <person name="Du L."/>
            <person name="Sun Y."/>
            <person name="Zhan W."/>
            <person name="Jiang J."/>
            <person name="Wang Q."/>
            <person name="Zhang B."/>
            <person name="Ji P."/>
            <person name="Sakyi L.B."/>
            <person name="Cui X."/>
            <person name="Yuan T."/>
            <person name="Jiang B."/>
            <person name="Yang W."/>
            <person name="Lam T.T.-Y."/>
            <person name="Chang Q."/>
            <person name="Ding S."/>
            <person name="Wang X."/>
            <person name="Zhu J."/>
            <person name="Ruan X."/>
            <person name="Zhao L."/>
            <person name="Wei J."/>
            <person name="Que T."/>
            <person name="Du C."/>
            <person name="Cheng J."/>
            <person name="Dai P."/>
            <person name="Han X."/>
            <person name="Huang E."/>
            <person name="Gao Y."/>
            <person name="Liu J."/>
            <person name="Shao H."/>
            <person name="Ye R."/>
            <person name="Li L."/>
            <person name="Wei W."/>
            <person name="Wang X."/>
            <person name="Wang C."/>
            <person name="Huo Q."/>
            <person name="Li W."/>
            <person name="Guo W."/>
            <person name="Chen H."/>
            <person name="Chen S."/>
            <person name="Zhou L."/>
            <person name="Zhou L."/>
            <person name="Ni X."/>
            <person name="Tian J."/>
            <person name="Zhou Y."/>
            <person name="Sheng Y."/>
            <person name="Liu T."/>
            <person name="Pan Y."/>
            <person name="Xia L."/>
            <person name="Li J."/>
            <person name="Zhao F."/>
            <person name="Cao W."/>
        </authorList>
    </citation>
    <scope>NUCLEOTIDE SEQUENCE</scope>
    <source>
        <strain evidence="14">Rmic-2018</strain>
        <tissue evidence="14">Larvae</tissue>
    </source>
</reference>
<dbReference type="FunFam" id="2.30.30.40:FF:000072">
    <property type="entry name" value="Unconventional Myosin IB"/>
    <property type="match status" value="1"/>
</dbReference>
<keyword evidence="6" id="KW-0254">Endocytosis</keyword>
<comment type="similarity">
    <text evidence="3">Belongs to the endophilin family.</text>
</comment>
<gene>
    <name evidence="14" type="ORF">HPB51_001998</name>
</gene>
<dbReference type="InterPro" id="IPR035824">
    <property type="entry name" value="Endophilin_A_SH3"/>
</dbReference>
<proteinExistence type="inferred from homology"/>
<dbReference type="CDD" id="cd11803">
    <property type="entry name" value="SH3_Endophilin_A"/>
    <property type="match status" value="1"/>
</dbReference>
<evidence type="ECO:0000256" key="10">
    <source>
        <dbReference type="PROSITE-ProRule" id="PRU00192"/>
    </source>
</evidence>
<feature type="domain" description="SH3" evidence="12">
    <location>
        <begin position="178"/>
        <end position="237"/>
    </location>
</feature>
<evidence type="ECO:0000256" key="7">
    <source>
        <dbReference type="ARBA" id="ARBA00023054"/>
    </source>
</evidence>
<evidence type="ECO:0000259" key="13">
    <source>
        <dbReference type="PROSITE" id="PS51021"/>
    </source>
</evidence>
<evidence type="ECO:0000256" key="3">
    <source>
        <dbReference type="ARBA" id="ARBA00006697"/>
    </source>
</evidence>
<dbReference type="GO" id="GO:0016191">
    <property type="term" value="P:synaptic vesicle uncoating"/>
    <property type="evidence" value="ECO:0007669"/>
    <property type="project" value="TreeGrafter"/>
</dbReference>
<keyword evidence="15" id="KW-1185">Reference proteome</keyword>
<evidence type="ECO:0000256" key="6">
    <source>
        <dbReference type="ARBA" id="ARBA00022583"/>
    </source>
</evidence>
<evidence type="ECO:0000256" key="8">
    <source>
        <dbReference type="ARBA" id="ARBA00023136"/>
    </source>
</evidence>
<feature type="domain" description="BAR" evidence="13">
    <location>
        <begin position="1"/>
        <end position="239"/>
    </location>
</feature>
<dbReference type="Proteomes" id="UP000821866">
    <property type="component" value="Chromosome 1"/>
</dbReference>
<name>A0A9J6EWC8_RHIMP</name>